<reference evidence="1 2" key="1">
    <citation type="submission" date="2019-04" db="EMBL/GenBank/DDBJ databases">
        <authorList>
            <person name="Feng G."/>
            <person name="Zhu H."/>
        </authorList>
    </citation>
    <scope>NUCLEOTIDE SEQUENCE [LARGE SCALE GENOMIC DNA]</scope>
    <source>
        <strain evidence="1 2">6HR-1</strain>
    </source>
</reference>
<gene>
    <name evidence="1" type="ORF">EU555_33110</name>
</gene>
<dbReference type="RefSeq" id="WP_135419587.1">
    <property type="nucleotide sequence ID" value="NZ_SRLB01000049.1"/>
</dbReference>
<evidence type="ECO:0000313" key="2">
    <source>
        <dbReference type="Proteomes" id="UP000297535"/>
    </source>
</evidence>
<dbReference type="SUPFAM" id="SSF47598">
    <property type="entry name" value="Ribbon-helix-helix"/>
    <property type="match status" value="1"/>
</dbReference>
<dbReference type="GO" id="GO:0006355">
    <property type="term" value="P:regulation of DNA-templated transcription"/>
    <property type="evidence" value="ECO:0007669"/>
    <property type="project" value="InterPro"/>
</dbReference>
<sequence length="62" mass="6577">MRPLVFEKSLTVRTGLDLRAAIEERAAKEGASASAWVRDALKAAVAEGRAARTPAARDRVAA</sequence>
<organism evidence="1 2">
    <name type="scientific">Methylobacterium nonmethylotrophicum</name>
    <dbReference type="NCBI Taxonomy" id="1141884"/>
    <lineage>
        <taxon>Bacteria</taxon>
        <taxon>Pseudomonadati</taxon>
        <taxon>Pseudomonadota</taxon>
        <taxon>Alphaproteobacteria</taxon>
        <taxon>Hyphomicrobiales</taxon>
        <taxon>Methylobacteriaceae</taxon>
        <taxon>Methylobacterium</taxon>
    </lineage>
</organism>
<evidence type="ECO:0008006" key="3">
    <source>
        <dbReference type="Google" id="ProtNLM"/>
    </source>
</evidence>
<comment type="caution">
    <text evidence="1">The sequence shown here is derived from an EMBL/GenBank/DDBJ whole genome shotgun (WGS) entry which is preliminary data.</text>
</comment>
<dbReference type="Proteomes" id="UP000297535">
    <property type="component" value="Unassembled WGS sequence"/>
</dbReference>
<dbReference type="AlphaFoldDB" id="A0A4Z0NDQ2"/>
<dbReference type="EMBL" id="SRLB01000049">
    <property type="protein sequence ID" value="TGD93728.1"/>
    <property type="molecule type" value="Genomic_DNA"/>
</dbReference>
<keyword evidence="2" id="KW-1185">Reference proteome</keyword>
<accession>A0A4Z0NDQ2</accession>
<evidence type="ECO:0000313" key="1">
    <source>
        <dbReference type="EMBL" id="TGD93728.1"/>
    </source>
</evidence>
<proteinExistence type="predicted"/>
<name>A0A4Z0NDQ2_9HYPH</name>
<dbReference type="InterPro" id="IPR010985">
    <property type="entry name" value="Ribbon_hlx_hlx"/>
</dbReference>
<protein>
    <recommendedName>
        <fullName evidence="3">Ribbon-helix-helix protein CopG domain-containing protein</fullName>
    </recommendedName>
</protein>